<evidence type="ECO:0000313" key="2">
    <source>
        <dbReference type="Proteomes" id="UP000499080"/>
    </source>
</evidence>
<keyword evidence="2" id="KW-1185">Reference proteome</keyword>
<gene>
    <name evidence="1" type="ORF">AVEN_274430_1</name>
</gene>
<dbReference type="Proteomes" id="UP000499080">
    <property type="component" value="Unassembled WGS sequence"/>
</dbReference>
<protein>
    <submittedName>
        <fullName evidence="1">Uncharacterized protein</fullName>
    </submittedName>
</protein>
<dbReference type="EMBL" id="BGPR01000801">
    <property type="protein sequence ID" value="GBM36022.1"/>
    <property type="molecule type" value="Genomic_DNA"/>
</dbReference>
<evidence type="ECO:0000313" key="1">
    <source>
        <dbReference type="EMBL" id="GBM36022.1"/>
    </source>
</evidence>
<dbReference type="AlphaFoldDB" id="A0A4Y2F393"/>
<organism evidence="1 2">
    <name type="scientific">Araneus ventricosus</name>
    <name type="common">Orbweaver spider</name>
    <name type="synonym">Epeira ventricosa</name>
    <dbReference type="NCBI Taxonomy" id="182803"/>
    <lineage>
        <taxon>Eukaryota</taxon>
        <taxon>Metazoa</taxon>
        <taxon>Ecdysozoa</taxon>
        <taxon>Arthropoda</taxon>
        <taxon>Chelicerata</taxon>
        <taxon>Arachnida</taxon>
        <taxon>Araneae</taxon>
        <taxon>Araneomorphae</taxon>
        <taxon>Entelegynae</taxon>
        <taxon>Araneoidea</taxon>
        <taxon>Araneidae</taxon>
        <taxon>Araneus</taxon>
    </lineage>
</organism>
<comment type="caution">
    <text evidence="1">The sequence shown here is derived from an EMBL/GenBank/DDBJ whole genome shotgun (WGS) entry which is preliminary data.</text>
</comment>
<proteinExistence type="predicted"/>
<name>A0A4Y2F393_ARAVE</name>
<reference evidence="1 2" key="1">
    <citation type="journal article" date="2019" name="Sci. Rep.">
        <title>Orb-weaving spider Araneus ventricosus genome elucidates the spidroin gene catalogue.</title>
        <authorList>
            <person name="Kono N."/>
            <person name="Nakamura H."/>
            <person name="Ohtoshi R."/>
            <person name="Moran D.A.P."/>
            <person name="Shinohara A."/>
            <person name="Yoshida Y."/>
            <person name="Fujiwara M."/>
            <person name="Mori M."/>
            <person name="Tomita M."/>
            <person name="Arakawa K."/>
        </authorList>
    </citation>
    <scope>NUCLEOTIDE SEQUENCE [LARGE SCALE GENOMIC DNA]</scope>
</reference>
<sequence>MQFRSSPQELALPRIWLIFTGSKNSSKIKVQISFIEIPILIISFSPSSLLKTLTLQGKGVADGLRLSDLSVSRTNHPTTNRCLPSRLIIGSGQSITASLCRFSLCGLQTIPQRLLRNPYGFA</sequence>
<accession>A0A4Y2F393</accession>